<sequence>MKSLLLMILVSFSAFAWNKLSGYPESLYATQGELIESNFEAQRHAEIAYAPESKLYGITFYNFDTDDRLSMSSAGFNIRACGLSASGEIKGIVIVVPPNDYSNFTKIVSCRIMYVRVYEGDNSATYRFDHRLIAKDIE</sequence>
<proteinExistence type="predicted"/>
<protein>
    <submittedName>
        <fullName evidence="1">Uncharacterized protein</fullName>
    </submittedName>
</protein>
<dbReference type="GeneID" id="65112688"/>
<dbReference type="EMBL" id="MH059636">
    <property type="protein sequence ID" value="AWD90546.1"/>
    <property type="molecule type" value="Genomic_DNA"/>
</dbReference>
<evidence type="ECO:0000313" key="2">
    <source>
        <dbReference type="Proteomes" id="UP000246316"/>
    </source>
</evidence>
<keyword evidence="2" id="KW-1185">Reference proteome</keyword>
<organism evidence="1 2">
    <name type="scientific">Erwinia phage Cronus</name>
    <dbReference type="NCBI Taxonomy" id="2163633"/>
    <lineage>
        <taxon>Viruses</taxon>
        <taxon>Duplodnaviria</taxon>
        <taxon>Heunggongvirae</taxon>
        <taxon>Uroviricota</taxon>
        <taxon>Caudoviricetes</taxon>
        <taxon>Pantevenvirales</taxon>
        <taxon>Straboviridae</taxon>
        <taxon>Tevenvirinae</taxon>
        <taxon>Risoevirus</taxon>
        <taxon>Risoevirus cronus</taxon>
        <taxon>Roskildevirus cronus</taxon>
    </lineage>
</organism>
<dbReference type="Proteomes" id="UP000246316">
    <property type="component" value="Segment"/>
</dbReference>
<name>A0A2S1GMD9_9CAUD</name>
<reference evidence="1" key="1">
    <citation type="submission" date="2018-03" db="EMBL/GenBank/DDBJ databases">
        <title>Phage therapy in agriculture - a green tech approach to combat plant pathogenic bacteria.</title>
        <authorList>
            <person name="Carstens A.B."/>
            <person name="Djurhuus A.M."/>
            <person name="Hansen L.H."/>
        </authorList>
    </citation>
    <scope>NUCLEOTIDE SEQUENCE [LARGE SCALE GENOMIC DNA]</scope>
</reference>
<dbReference type="RefSeq" id="YP_010095054.1">
    <property type="nucleotide sequence ID" value="NC_055743.1"/>
</dbReference>
<dbReference type="KEGG" id="vg:65112688"/>
<evidence type="ECO:0000313" key="1">
    <source>
        <dbReference type="EMBL" id="AWD90546.1"/>
    </source>
</evidence>
<accession>A0A2S1GMD9</accession>